<dbReference type="InterPro" id="IPR001680">
    <property type="entry name" value="WD40_rpt"/>
</dbReference>
<keyword evidence="1" id="KW-0853">WD repeat</keyword>
<dbReference type="Gene3D" id="2.40.10.120">
    <property type="match status" value="1"/>
</dbReference>
<dbReference type="Gene3D" id="3.40.50.300">
    <property type="entry name" value="P-loop containing nucleotide triphosphate hydrolases"/>
    <property type="match status" value="1"/>
</dbReference>
<dbReference type="InterPro" id="IPR015943">
    <property type="entry name" value="WD40/YVTN_repeat-like_dom_sf"/>
</dbReference>
<dbReference type="Proteomes" id="UP001500058">
    <property type="component" value="Unassembled WGS sequence"/>
</dbReference>
<dbReference type="EMBL" id="BAAATJ010000025">
    <property type="protein sequence ID" value="GAA2411330.1"/>
    <property type="molecule type" value="Genomic_DNA"/>
</dbReference>
<dbReference type="PANTHER" id="PTHR19879">
    <property type="entry name" value="TRANSCRIPTION INITIATION FACTOR TFIID"/>
    <property type="match status" value="1"/>
</dbReference>
<dbReference type="InterPro" id="IPR027417">
    <property type="entry name" value="P-loop_NTPase"/>
</dbReference>
<dbReference type="CDD" id="cd00267">
    <property type="entry name" value="ABC_ATPase"/>
    <property type="match status" value="1"/>
</dbReference>
<dbReference type="InterPro" id="IPR011047">
    <property type="entry name" value="Quinoprotein_ADH-like_sf"/>
</dbReference>
<dbReference type="InterPro" id="IPR009003">
    <property type="entry name" value="Peptidase_S1_PA"/>
</dbReference>
<feature type="domain" description="Novel STAND NTPase 1" evidence="3">
    <location>
        <begin position="213"/>
        <end position="614"/>
    </location>
</feature>
<dbReference type="SUPFAM" id="SSF52540">
    <property type="entry name" value="P-loop containing nucleoside triphosphate hydrolases"/>
    <property type="match status" value="1"/>
</dbReference>
<feature type="repeat" description="WD" evidence="1">
    <location>
        <begin position="809"/>
        <end position="831"/>
    </location>
</feature>
<sequence length="1445" mass="154706">MAVHRDGGGLEQGLARLRTASGEVAGAGFLIGADVVCTCAHVVARALEAPTVPQEAPRDAVEIEFPLLGTGRGTAVRARVVTWRRIEEDGTGDTALLRLEHPVPGTRPVPLVDGTQVWGHGFRVLGFPRHAEDGVWAAGTLRGRQGTGWLQMETGAGGQHITHGFSGTPVWDDEQGGVVGMTVAAGRGSGATTAYLIPSAELVDERILHPRCPFVGLASFGEEDAEFFHGREDDTRRLREAVRRHTLTLVAGPSGSGKSSLVRAGLLPALRTDGMTVSEVRPVAGERPAAVPARALLPLLEPDLGGIDRMDRARELARHISPDGPDRPFDPAAAAELRARVLARAGRDGHVLFVDQLEEYAATAPDAARELLGLLVALAGEADRGRKGRLCVVATVRAESLEALTTSRTAGLLSGAVQLLSPLSPEDLHRAVTAPVDAVPGVWFEPGLPERIVADAAGEPGRMPLVEFAATRLWERRDRSMLTHAAYEEIGGVAGALVGYAEDVFRTRVTPDEEPLARRLFAQLARPDDSGGYTRRPTPASDLDPGLRALARRLSTTKLVVVGRSADGEEVVDLAHEALTRLWPRLRRWLDDSRDFRSWQEELRRDLGRWERDGGTDRLLGERDLATALHWLERRPGDVSAAERDYILLSRGHQRRSLRRLRATVAALVVLVLLAAGLSVAVWRDNLRAEEQLRTQASRLLADMADRYARDEPGTSLQLALAAWTARETTEAYGELLRQYMRGQWLTRSRPAMWPGAFTSMDVTPDGGTAVIASSPGGGTALTVVKDPLGDHPRHWRLRNVPTDEWRSALSPDGSSYALATADGRVRVWDLAEEGDRRPRVLGSGEERESRTTSAFVDYSGDGRRLLRALVHGPGARSEHGGRVLSVWDPHTGRALRAAPGLLPEESEVLGAAFGPDDGTVIVADRETTVLKDLRTGRRLRAFPAPANGIAGGGEVLWSGPGGEKPGSARNLARNRVVSLPAFVHDKDVTGEYAFTLEADGGGYYYDLGLASLRTGESHRTRILRNGSGTYPEDSVAVVPGADGRPVVLFATADALMTARADPVESLRVGVKTPGERNGRLSPDGRYLAYYGSDGDIEIVPAARTDVTLAKAEKALAPGAVPVWTADSERVVLQGPGGGLTALPVRDPDGRVDLSRALGTSGEKPPRMEAVEPLHGSRIAVLTEEDGLVLVDAARGTRRAPPVMVGPQGAGGREKGPFAQTGQLRARPGRPDEIAVVTDADRRQGLVRMWNLRTGELVRTLKTGRVQGDYDFGDRTAARMLFTPDGKHLLTAGEDGFLHRWDVDRGRRTGRPFGIGDLDVPIGHGHDGMLAVLGGEAGLDLRDPGTGDTIASLSGPVFLDAVIRGHRLIIAGADGYQELDLRGEKMFEHLCAAVGRDFTGAEKDLLPDGAPGALPPDCARKGGSRPGGRTSPAPESPEGGNAGQP</sequence>
<dbReference type="Pfam" id="PF20703">
    <property type="entry name" value="nSTAND1"/>
    <property type="match status" value="1"/>
</dbReference>
<dbReference type="RefSeq" id="WP_344632951.1">
    <property type="nucleotide sequence ID" value="NZ_BAAATJ010000025.1"/>
</dbReference>
<feature type="repeat" description="WD" evidence="1">
    <location>
        <begin position="1282"/>
        <end position="1311"/>
    </location>
</feature>
<dbReference type="PROSITE" id="PS50082">
    <property type="entry name" value="WD_REPEATS_2"/>
    <property type="match status" value="2"/>
</dbReference>
<name>A0ABN3IQF4_9ACTN</name>
<evidence type="ECO:0000313" key="5">
    <source>
        <dbReference type="Proteomes" id="UP001500058"/>
    </source>
</evidence>
<feature type="region of interest" description="Disordered" evidence="2">
    <location>
        <begin position="1200"/>
        <end position="1229"/>
    </location>
</feature>
<protein>
    <recommendedName>
        <fullName evidence="3">Novel STAND NTPase 1 domain-containing protein</fullName>
    </recommendedName>
</protein>
<comment type="caution">
    <text evidence="4">The sequence shown here is derived from an EMBL/GenBank/DDBJ whole genome shotgun (WGS) entry which is preliminary data.</text>
</comment>
<evidence type="ECO:0000259" key="3">
    <source>
        <dbReference type="Pfam" id="PF20703"/>
    </source>
</evidence>
<accession>A0ABN3IQF4</accession>
<evidence type="ECO:0000256" key="2">
    <source>
        <dbReference type="SAM" id="MobiDB-lite"/>
    </source>
</evidence>
<dbReference type="SUPFAM" id="SSF50494">
    <property type="entry name" value="Trypsin-like serine proteases"/>
    <property type="match status" value="1"/>
</dbReference>
<feature type="compositionally biased region" description="Low complexity" evidence="2">
    <location>
        <begin position="1407"/>
        <end position="1417"/>
    </location>
</feature>
<proteinExistence type="predicted"/>
<gene>
    <name evidence="4" type="ORF">GCM10010420_45300</name>
</gene>
<dbReference type="Pfam" id="PF13365">
    <property type="entry name" value="Trypsin_2"/>
    <property type="match status" value="1"/>
</dbReference>
<reference evidence="4 5" key="1">
    <citation type="journal article" date="2019" name="Int. J. Syst. Evol. Microbiol.">
        <title>The Global Catalogue of Microorganisms (GCM) 10K type strain sequencing project: providing services to taxonomists for standard genome sequencing and annotation.</title>
        <authorList>
            <consortium name="The Broad Institute Genomics Platform"/>
            <consortium name="The Broad Institute Genome Sequencing Center for Infectious Disease"/>
            <person name="Wu L."/>
            <person name="Ma J."/>
        </authorList>
    </citation>
    <scope>NUCLEOTIDE SEQUENCE [LARGE SCALE GENOMIC DNA]</scope>
    <source>
        <strain evidence="4 5">JCM 6921</strain>
    </source>
</reference>
<dbReference type="Gene3D" id="2.130.10.10">
    <property type="entry name" value="YVTN repeat-like/Quinoprotein amine dehydrogenase"/>
    <property type="match status" value="2"/>
</dbReference>
<dbReference type="InterPro" id="IPR049052">
    <property type="entry name" value="nSTAND1"/>
</dbReference>
<feature type="region of interest" description="Disordered" evidence="2">
    <location>
        <begin position="1403"/>
        <end position="1445"/>
    </location>
</feature>
<organism evidence="4 5">
    <name type="scientific">Streptomyces glaucosporus</name>
    <dbReference type="NCBI Taxonomy" id="284044"/>
    <lineage>
        <taxon>Bacteria</taxon>
        <taxon>Bacillati</taxon>
        <taxon>Actinomycetota</taxon>
        <taxon>Actinomycetes</taxon>
        <taxon>Kitasatosporales</taxon>
        <taxon>Streptomycetaceae</taxon>
        <taxon>Streptomyces</taxon>
    </lineage>
</organism>
<evidence type="ECO:0000256" key="1">
    <source>
        <dbReference type="PROSITE-ProRule" id="PRU00221"/>
    </source>
</evidence>
<dbReference type="PANTHER" id="PTHR19879:SF9">
    <property type="entry name" value="TRANSCRIPTION INITIATION FACTOR TFIID SUBUNIT 5"/>
    <property type="match status" value="1"/>
</dbReference>
<evidence type="ECO:0000313" key="4">
    <source>
        <dbReference type="EMBL" id="GAA2411330.1"/>
    </source>
</evidence>
<keyword evidence="5" id="KW-1185">Reference proteome</keyword>
<dbReference type="SUPFAM" id="SSF50998">
    <property type="entry name" value="Quinoprotein alcohol dehydrogenase-like"/>
    <property type="match status" value="2"/>
</dbReference>